<dbReference type="OrthoDB" id="9775851at2"/>
<feature type="domain" description="Carboxylesterase type B" evidence="2">
    <location>
        <begin position="50"/>
        <end position="524"/>
    </location>
</feature>
<accession>A0A1I6BK46</accession>
<dbReference type="STRING" id="1002526.SAMN05216578_104207"/>
<dbReference type="RefSeq" id="WP_090538618.1">
    <property type="nucleotide sequence ID" value="NZ_FOYD01000004.1"/>
</dbReference>
<dbReference type="InterPro" id="IPR029058">
    <property type="entry name" value="AB_hydrolase_fold"/>
</dbReference>
<dbReference type="PROSITE" id="PS00941">
    <property type="entry name" value="CARBOXYLESTERASE_B_2"/>
    <property type="match status" value="1"/>
</dbReference>
<name>A0A1I6BK46_9GAMM</name>
<dbReference type="AlphaFoldDB" id="A0A1I6BK46"/>
<dbReference type="Pfam" id="PF00135">
    <property type="entry name" value="COesterase"/>
    <property type="match status" value="1"/>
</dbReference>
<proteinExistence type="predicted"/>
<dbReference type="PROSITE" id="PS51257">
    <property type="entry name" value="PROKAR_LIPOPROTEIN"/>
    <property type="match status" value="1"/>
</dbReference>
<evidence type="ECO:0000259" key="2">
    <source>
        <dbReference type="Pfam" id="PF00135"/>
    </source>
</evidence>
<dbReference type="EMBL" id="FOYD01000004">
    <property type="protein sequence ID" value="SFQ81305.1"/>
    <property type="molecule type" value="Genomic_DNA"/>
</dbReference>
<dbReference type="Proteomes" id="UP000242815">
    <property type="component" value="Unassembled WGS sequence"/>
</dbReference>
<reference evidence="3 4" key="1">
    <citation type="submission" date="2016-10" db="EMBL/GenBank/DDBJ databases">
        <authorList>
            <person name="de Groot N.N."/>
        </authorList>
    </citation>
    <scope>NUCLEOTIDE SEQUENCE [LARGE SCALE GENOMIC DNA]</scope>
    <source>
        <strain evidence="3 4">JCM 18415</strain>
    </source>
</reference>
<gene>
    <name evidence="3" type="ORF">SAMN05216578_104207</name>
</gene>
<feature type="signal peptide" evidence="1">
    <location>
        <begin position="1"/>
        <end position="23"/>
    </location>
</feature>
<dbReference type="Gene3D" id="3.40.50.1820">
    <property type="entry name" value="alpha/beta hydrolase"/>
    <property type="match status" value="1"/>
</dbReference>
<feature type="chain" id="PRO_5017243703" evidence="1">
    <location>
        <begin position="24"/>
        <end position="567"/>
    </location>
</feature>
<dbReference type="InterPro" id="IPR050309">
    <property type="entry name" value="Type-B_Carboxylest/Lipase"/>
</dbReference>
<evidence type="ECO:0000256" key="1">
    <source>
        <dbReference type="SAM" id="SignalP"/>
    </source>
</evidence>
<dbReference type="InterPro" id="IPR002018">
    <property type="entry name" value="CarbesteraseB"/>
</dbReference>
<sequence length="567" mass="59743">MHYQNRTGAARFLATSLATAVLAVSLGGCLSSGGGGGGGGSTTPAPNPLQVSTQQGDYIGIEEAGMRVYRGIRYGVAERFASPEFPPAHEEAVQLSEAFGSACPQNASPFGEASVDEDCLFLNVYSPEEPGDYPVMVWIHGGAFIYGSGGASYDPRHLVERGVVVVTLNYRLGALGFLPHAALGNANFGLQDQQLALRWVQENIAAFDGDPDNVTIFGESAGGHSVMSQIASPAAEGLFHKAIIQSGAYNGTQLPLAAGQYAFARETLAQLGCTTADDLLSCLRSQTVEDILAAQAGNYLPVTGTPTLPVSIIEALATGEFNKVPVMSGSNLEEGSLFTLLALADEDDALRVVLAPGVSDTIKDASYASSVATLLEENPALDTQQIASDYLARFATLPAPDKYIAAHAAIGTDWRFNCPNSTQWELLKDQVPTWGYWFTERNAPALPGLAAPFPLGATHTAEIQFVLSSNETLTERGATEDHLALAEHMASYWTNFARYGDDPAIGPNGTDGSGSLPAWDPVSDAGFVNNLVAPTPTASSKAAFDIAHQCGYWNAPPVLPEEDVLPQ</sequence>
<dbReference type="InterPro" id="IPR019819">
    <property type="entry name" value="Carboxylesterase_B_CS"/>
</dbReference>
<evidence type="ECO:0000313" key="4">
    <source>
        <dbReference type="Proteomes" id="UP000242815"/>
    </source>
</evidence>
<dbReference type="PANTHER" id="PTHR11559">
    <property type="entry name" value="CARBOXYLESTERASE"/>
    <property type="match status" value="1"/>
</dbReference>
<evidence type="ECO:0000313" key="3">
    <source>
        <dbReference type="EMBL" id="SFQ81305.1"/>
    </source>
</evidence>
<organism evidence="3 4">
    <name type="scientific">Halopseudomonas formosensis</name>
    <dbReference type="NCBI Taxonomy" id="1002526"/>
    <lineage>
        <taxon>Bacteria</taxon>
        <taxon>Pseudomonadati</taxon>
        <taxon>Pseudomonadota</taxon>
        <taxon>Gammaproteobacteria</taxon>
        <taxon>Pseudomonadales</taxon>
        <taxon>Pseudomonadaceae</taxon>
        <taxon>Halopseudomonas</taxon>
    </lineage>
</organism>
<dbReference type="SUPFAM" id="SSF53474">
    <property type="entry name" value="alpha/beta-Hydrolases"/>
    <property type="match status" value="1"/>
</dbReference>
<protein>
    <submittedName>
        <fullName evidence="3">Para-nitrobenzyl esterase</fullName>
    </submittedName>
</protein>
<keyword evidence="1" id="KW-0732">Signal</keyword>